<keyword evidence="1" id="KW-0472">Membrane</keyword>
<evidence type="ECO:0000313" key="2">
    <source>
        <dbReference type="EMBL" id="MDA0160846.1"/>
    </source>
</evidence>
<gene>
    <name evidence="2" type="ORF">OM076_11270</name>
</gene>
<proteinExistence type="predicted"/>
<dbReference type="EMBL" id="JAPDOD010000007">
    <property type="protein sequence ID" value="MDA0160846.1"/>
    <property type="molecule type" value="Genomic_DNA"/>
</dbReference>
<accession>A0A9X3S245</accession>
<evidence type="ECO:0000313" key="3">
    <source>
        <dbReference type="Proteomes" id="UP001149140"/>
    </source>
</evidence>
<feature type="transmembrane region" description="Helical" evidence="1">
    <location>
        <begin position="24"/>
        <end position="46"/>
    </location>
</feature>
<dbReference type="RefSeq" id="WP_270039942.1">
    <property type="nucleotide sequence ID" value="NZ_JAPDOD010000007.1"/>
</dbReference>
<protein>
    <submittedName>
        <fullName evidence="2">Uncharacterized protein</fullName>
    </submittedName>
</protein>
<keyword evidence="1" id="KW-0812">Transmembrane</keyword>
<keyword evidence="3" id="KW-1185">Reference proteome</keyword>
<name>A0A9X3S245_9ACTN</name>
<evidence type="ECO:0000256" key="1">
    <source>
        <dbReference type="SAM" id="Phobius"/>
    </source>
</evidence>
<dbReference type="AlphaFoldDB" id="A0A9X3S245"/>
<comment type="caution">
    <text evidence="2">The sequence shown here is derived from an EMBL/GenBank/DDBJ whole genome shotgun (WGS) entry which is preliminary data.</text>
</comment>
<organism evidence="2 3">
    <name type="scientific">Solirubrobacter ginsenosidimutans</name>
    <dbReference type="NCBI Taxonomy" id="490573"/>
    <lineage>
        <taxon>Bacteria</taxon>
        <taxon>Bacillati</taxon>
        <taxon>Actinomycetota</taxon>
        <taxon>Thermoleophilia</taxon>
        <taxon>Solirubrobacterales</taxon>
        <taxon>Solirubrobacteraceae</taxon>
        <taxon>Solirubrobacter</taxon>
    </lineage>
</organism>
<reference evidence="2" key="1">
    <citation type="submission" date="2022-10" db="EMBL/GenBank/DDBJ databases">
        <title>The WGS of Solirubrobacter ginsenosidimutans DSM 21036.</title>
        <authorList>
            <person name="Jiang Z."/>
        </authorList>
    </citation>
    <scope>NUCLEOTIDE SEQUENCE</scope>
    <source>
        <strain evidence="2">DSM 21036</strain>
    </source>
</reference>
<dbReference type="Proteomes" id="UP001149140">
    <property type="component" value="Unassembled WGS sequence"/>
</dbReference>
<sequence>MSELPFLENALRDAARRRRTRRRVVPTVAVLVIALIATATALSFTARDDERVATPPKPWPAVVRHGAVISLPPGWELADKSLTPHLKAPRELFSAATFPLAYRQGRCNHQPDGAARRMTARDAFVTVQEGAAGAPPRPAHFAPSKPNSFESCLADRADVEGYLFQFADAGRSFYAIVWVGTQASKQTKDQTFALLDHLRFRAK</sequence>
<keyword evidence="1" id="KW-1133">Transmembrane helix</keyword>